<dbReference type="NCBIfam" id="NF005489">
    <property type="entry name" value="PRK07102.1"/>
    <property type="match status" value="1"/>
</dbReference>
<evidence type="ECO:0000313" key="4">
    <source>
        <dbReference type="Proteomes" id="UP000186806"/>
    </source>
</evidence>
<dbReference type="Pfam" id="PF00106">
    <property type="entry name" value="adh_short"/>
    <property type="match status" value="1"/>
</dbReference>
<protein>
    <submittedName>
        <fullName evidence="3">Short-chain dehydrogenase</fullName>
    </submittedName>
</protein>
<sequence>MNSLNRVILFGATSAIAEQTARQLVAQGASLYCVGRNRDKLMALIDDLKVRASDQQQVDGAVADLTDSDQHALLIDAGERALGGIDGVLIAHGTLPDQQACQSDAALTRQEIETNALSVINLLTLLAIRFEQQQHGVIAVISSVAGDRGRQSNYVYGAAKGMVTLFLQGLRNRLAKSNVDVVTIKPGFVDTPMTAELDKGGPLWAKPEQIAKGIITAMQKGKGEVYLPWFWWGIMLIIKHIPEAIFKRMSL</sequence>
<name>A0A1Q8T8Q6_9GAMM</name>
<evidence type="ECO:0000313" key="3">
    <source>
        <dbReference type="EMBL" id="OLO10055.1"/>
    </source>
</evidence>
<dbReference type="Gene3D" id="3.40.50.720">
    <property type="entry name" value="NAD(P)-binding Rossmann-like Domain"/>
    <property type="match status" value="1"/>
</dbReference>
<accession>A0A1Q8T8Q6</accession>
<comment type="caution">
    <text evidence="3">The sequence shown here is derived from an EMBL/GenBank/DDBJ whole genome shotgun (WGS) entry which is preliminary data.</text>
</comment>
<dbReference type="EMBL" id="MSDQ01000044">
    <property type="protein sequence ID" value="OLO10055.1"/>
    <property type="molecule type" value="Genomic_DNA"/>
</dbReference>
<dbReference type="PANTHER" id="PTHR44196">
    <property type="entry name" value="DEHYDROGENASE/REDUCTASE SDR FAMILY MEMBER 7B"/>
    <property type="match status" value="1"/>
</dbReference>
<dbReference type="PANTHER" id="PTHR44196:SF3">
    <property type="entry name" value="SHORT CHAIN DEHYDROGENASE FAMILY PROTEIN"/>
    <property type="match status" value="1"/>
</dbReference>
<evidence type="ECO:0000256" key="2">
    <source>
        <dbReference type="ARBA" id="ARBA00023002"/>
    </source>
</evidence>
<dbReference type="PRINTS" id="PR00081">
    <property type="entry name" value="GDHRDH"/>
</dbReference>
<comment type="similarity">
    <text evidence="1">Belongs to the short-chain dehydrogenases/reductases (SDR) family.</text>
</comment>
<evidence type="ECO:0000256" key="1">
    <source>
        <dbReference type="ARBA" id="ARBA00006484"/>
    </source>
</evidence>
<gene>
    <name evidence="3" type="ORF">BTW10_16590</name>
</gene>
<dbReference type="AlphaFoldDB" id="A0A1Q8T8Q6"/>
<reference evidence="3 4" key="1">
    <citation type="submission" date="2016-12" db="EMBL/GenBank/DDBJ databases">
        <title>Draft genome sequences of strains Salinicola socius SMB35, Salinicola sp. MH3R3-1 and Chromohalobacter sp. SMB17 from the Verkhnekamsk potash mining region of Russia.</title>
        <authorList>
            <person name="Mavrodi D.V."/>
            <person name="Olsson B.E."/>
            <person name="Korsakova E.S."/>
            <person name="Pyankova A."/>
            <person name="Mavrodi O.V."/>
            <person name="Plotnikova E.G."/>
        </authorList>
    </citation>
    <scope>NUCLEOTIDE SEQUENCE [LARGE SCALE GENOMIC DNA]</scope>
    <source>
        <strain evidence="3 4">SMB17</strain>
    </source>
</reference>
<dbReference type="InterPro" id="IPR002347">
    <property type="entry name" value="SDR_fam"/>
</dbReference>
<dbReference type="InterPro" id="IPR036291">
    <property type="entry name" value="NAD(P)-bd_dom_sf"/>
</dbReference>
<dbReference type="Proteomes" id="UP000186806">
    <property type="component" value="Unassembled WGS sequence"/>
</dbReference>
<organism evidence="3 4">
    <name type="scientific">Chromohalobacter japonicus</name>
    <dbReference type="NCBI Taxonomy" id="223900"/>
    <lineage>
        <taxon>Bacteria</taxon>
        <taxon>Pseudomonadati</taxon>
        <taxon>Pseudomonadota</taxon>
        <taxon>Gammaproteobacteria</taxon>
        <taxon>Oceanospirillales</taxon>
        <taxon>Halomonadaceae</taxon>
        <taxon>Chromohalobacter</taxon>
    </lineage>
</organism>
<keyword evidence="4" id="KW-1185">Reference proteome</keyword>
<proteinExistence type="inferred from homology"/>
<keyword evidence="2" id="KW-0560">Oxidoreductase</keyword>
<dbReference type="RefSeq" id="WP_075370359.1">
    <property type="nucleotide sequence ID" value="NZ_MSDQ01000044.1"/>
</dbReference>
<dbReference type="GO" id="GO:0016491">
    <property type="term" value="F:oxidoreductase activity"/>
    <property type="evidence" value="ECO:0007669"/>
    <property type="project" value="UniProtKB-KW"/>
</dbReference>
<dbReference type="GO" id="GO:0016020">
    <property type="term" value="C:membrane"/>
    <property type="evidence" value="ECO:0007669"/>
    <property type="project" value="TreeGrafter"/>
</dbReference>
<dbReference type="SUPFAM" id="SSF51735">
    <property type="entry name" value="NAD(P)-binding Rossmann-fold domains"/>
    <property type="match status" value="1"/>
</dbReference>